<dbReference type="CDD" id="cd03311">
    <property type="entry name" value="CIMS_C_terminal_like"/>
    <property type="match status" value="1"/>
</dbReference>
<sequence length="383" mass="41861">MAQRILTTHVGSLPRSQAVTDLVFAAERGEAIDPQTFDTTVAAAVDDVVRRQVGSGLDIVSDGEMAKISYATYIKDRITGFAGDSPRIPPADLERFPGFMARQSKGGGTPTYRRPRCVEAVKPKTLAPLHDDLRRFEAALEAHGNPAGFMNAASPGVIALFQPNDFYPTQDAYLEALAEAMRPEYEAIVAAGLILQLDSPDLGLGRHMMYKDRSDEDYLRLIGGHIEALNHALRNVPADRVRMHVCWGNYEGPHCCDVEMGVILPTLLAAKPVGLLFETSNPRHQADWTYFAEIASTIPEDKILIPGVIDSTTNFVEHPRVVAERIERFAGIIGRERVIAGTDCGFSTFAGFGVVDPDIVWAKFEALAEGAEIASTRLWKKAA</sequence>
<dbReference type="STRING" id="1117702.AQZ52_14245"/>
<dbReference type="PANTHER" id="PTHR43844:SF2">
    <property type="entry name" value="SYNTHASE, VITAMIN-B12 INDEPENDENT, PUTATIVE (AFU_ORTHOLOGUE AFUA_3G12060)-RELATED"/>
    <property type="match status" value="1"/>
</dbReference>
<name>A0A124JTC4_9SPHN</name>
<dbReference type="Proteomes" id="UP000058012">
    <property type="component" value="Unassembled WGS sequence"/>
</dbReference>
<reference evidence="2 3" key="1">
    <citation type="submission" date="2015-10" db="EMBL/GenBank/DDBJ databases">
        <title>Draft genome sequence of Novosphingobium fuchskuhlense DSM 25065 isolated from a surface water sample of the southwest basin of Lake Grosse Fuchskuhle.</title>
        <authorList>
            <person name="Ruckert C."/>
            <person name="Winkler A."/>
            <person name="Glaeser J."/>
            <person name="Grossart H.-P."/>
            <person name="Kalinowski J."/>
            <person name="Glaeser S."/>
        </authorList>
    </citation>
    <scope>NUCLEOTIDE SEQUENCE [LARGE SCALE GENOMIC DNA]</scope>
    <source>
        <strain evidence="2 3">FNE08-7</strain>
    </source>
</reference>
<dbReference type="Pfam" id="PF01717">
    <property type="entry name" value="Meth_synt_2"/>
    <property type="match status" value="1"/>
</dbReference>
<accession>A0A124JTC4</accession>
<dbReference type="GO" id="GO:0009086">
    <property type="term" value="P:methionine biosynthetic process"/>
    <property type="evidence" value="ECO:0007669"/>
    <property type="project" value="InterPro"/>
</dbReference>
<feature type="domain" description="Cobalamin-independent methionine synthase MetE C-terminal/archaeal" evidence="1">
    <location>
        <begin position="6"/>
        <end position="84"/>
    </location>
</feature>
<dbReference type="InterPro" id="IPR002629">
    <property type="entry name" value="Met_Synth_C/arc"/>
</dbReference>
<dbReference type="OrthoDB" id="244285at2"/>
<dbReference type="SUPFAM" id="SSF51726">
    <property type="entry name" value="UROD/MetE-like"/>
    <property type="match status" value="1"/>
</dbReference>
<dbReference type="Gene3D" id="3.20.20.210">
    <property type="match status" value="1"/>
</dbReference>
<evidence type="ECO:0000259" key="1">
    <source>
        <dbReference type="Pfam" id="PF01717"/>
    </source>
</evidence>
<evidence type="ECO:0000313" key="2">
    <source>
        <dbReference type="EMBL" id="KUR70037.1"/>
    </source>
</evidence>
<dbReference type="AlphaFoldDB" id="A0A124JTC4"/>
<dbReference type="InterPro" id="IPR038071">
    <property type="entry name" value="UROD/MetE-like_sf"/>
</dbReference>
<comment type="caution">
    <text evidence="2">The sequence shown here is derived from an EMBL/GenBank/DDBJ whole genome shotgun (WGS) entry which is preliminary data.</text>
</comment>
<evidence type="ECO:0000313" key="3">
    <source>
        <dbReference type="Proteomes" id="UP000058012"/>
    </source>
</evidence>
<organism evidence="2 3">
    <name type="scientific">Novosphingobium fuchskuhlense</name>
    <dbReference type="NCBI Taxonomy" id="1117702"/>
    <lineage>
        <taxon>Bacteria</taxon>
        <taxon>Pseudomonadati</taxon>
        <taxon>Pseudomonadota</taxon>
        <taxon>Alphaproteobacteria</taxon>
        <taxon>Sphingomonadales</taxon>
        <taxon>Sphingomonadaceae</taxon>
        <taxon>Novosphingobium</taxon>
    </lineage>
</organism>
<gene>
    <name evidence="2" type="ORF">AQZ52_14245</name>
</gene>
<dbReference type="EMBL" id="LLZS01000009">
    <property type="protein sequence ID" value="KUR70037.1"/>
    <property type="molecule type" value="Genomic_DNA"/>
</dbReference>
<dbReference type="RefSeq" id="WP_067912360.1">
    <property type="nucleotide sequence ID" value="NZ_KQ954246.1"/>
</dbReference>
<dbReference type="PANTHER" id="PTHR43844">
    <property type="entry name" value="METHIONINE SYNTHASE"/>
    <property type="match status" value="1"/>
</dbReference>
<keyword evidence="3" id="KW-1185">Reference proteome</keyword>
<dbReference type="GO" id="GO:0003871">
    <property type="term" value="F:5-methyltetrahydropteroyltriglutamate-homocysteine S-methyltransferase activity"/>
    <property type="evidence" value="ECO:0007669"/>
    <property type="project" value="InterPro"/>
</dbReference>
<protein>
    <submittedName>
        <fullName evidence="2">Enterotoxin</fullName>
    </submittedName>
</protein>
<proteinExistence type="predicted"/>
<dbReference type="GO" id="GO:0008270">
    <property type="term" value="F:zinc ion binding"/>
    <property type="evidence" value="ECO:0007669"/>
    <property type="project" value="InterPro"/>
</dbReference>